<proteinExistence type="predicted"/>
<dbReference type="Proteomes" id="UP000314294">
    <property type="component" value="Unassembled WGS sequence"/>
</dbReference>
<evidence type="ECO:0000313" key="3">
    <source>
        <dbReference type="Proteomes" id="UP000314294"/>
    </source>
</evidence>
<evidence type="ECO:0000256" key="1">
    <source>
        <dbReference type="SAM" id="MobiDB-lite"/>
    </source>
</evidence>
<gene>
    <name evidence="2" type="ORF">EYF80_053064</name>
</gene>
<feature type="compositionally biased region" description="Polar residues" evidence="1">
    <location>
        <begin position="13"/>
        <end position="22"/>
    </location>
</feature>
<protein>
    <submittedName>
        <fullName evidence="2">Uncharacterized protein</fullName>
    </submittedName>
</protein>
<name>A0A4Z2F6H7_9TELE</name>
<feature type="compositionally biased region" description="Basic and acidic residues" evidence="1">
    <location>
        <begin position="67"/>
        <end position="91"/>
    </location>
</feature>
<reference evidence="2 3" key="1">
    <citation type="submission" date="2019-03" db="EMBL/GenBank/DDBJ databases">
        <title>First draft genome of Liparis tanakae, snailfish: a comprehensive survey of snailfish specific genes.</title>
        <authorList>
            <person name="Kim W."/>
            <person name="Song I."/>
            <person name="Jeong J.-H."/>
            <person name="Kim D."/>
            <person name="Kim S."/>
            <person name="Ryu S."/>
            <person name="Song J.Y."/>
            <person name="Lee S.K."/>
        </authorList>
    </citation>
    <scope>NUCLEOTIDE SEQUENCE [LARGE SCALE GENOMIC DNA]</scope>
    <source>
        <tissue evidence="2">Muscle</tissue>
    </source>
</reference>
<sequence>MNFPLWNRDMNTKIETSGSDASNPEEAKSSQRVQNHASLSELDDRHSQARGGDREVPPPRGQRSCARRMEGARAKEVESIKQEEEKEERETVPNFIMHRLG</sequence>
<dbReference type="EMBL" id="SRLO01001574">
    <property type="protein sequence ID" value="TNN36767.1"/>
    <property type="molecule type" value="Genomic_DNA"/>
</dbReference>
<feature type="region of interest" description="Disordered" evidence="1">
    <location>
        <begin position="1"/>
        <end position="101"/>
    </location>
</feature>
<evidence type="ECO:0000313" key="2">
    <source>
        <dbReference type="EMBL" id="TNN36767.1"/>
    </source>
</evidence>
<feature type="compositionally biased region" description="Basic and acidic residues" evidence="1">
    <location>
        <begin position="42"/>
        <end position="57"/>
    </location>
</feature>
<keyword evidence="3" id="KW-1185">Reference proteome</keyword>
<organism evidence="2 3">
    <name type="scientific">Liparis tanakae</name>
    <name type="common">Tanaka's snailfish</name>
    <dbReference type="NCBI Taxonomy" id="230148"/>
    <lineage>
        <taxon>Eukaryota</taxon>
        <taxon>Metazoa</taxon>
        <taxon>Chordata</taxon>
        <taxon>Craniata</taxon>
        <taxon>Vertebrata</taxon>
        <taxon>Euteleostomi</taxon>
        <taxon>Actinopterygii</taxon>
        <taxon>Neopterygii</taxon>
        <taxon>Teleostei</taxon>
        <taxon>Neoteleostei</taxon>
        <taxon>Acanthomorphata</taxon>
        <taxon>Eupercaria</taxon>
        <taxon>Perciformes</taxon>
        <taxon>Cottioidei</taxon>
        <taxon>Cottales</taxon>
        <taxon>Liparidae</taxon>
        <taxon>Liparis</taxon>
    </lineage>
</organism>
<accession>A0A4Z2F6H7</accession>
<comment type="caution">
    <text evidence="2">The sequence shown here is derived from an EMBL/GenBank/DDBJ whole genome shotgun (WGS) entry which is preliminary data.</text>
</comment>
<dbReference type="AlphaFoldDB" id="A0A4Z2F6H7"/>